<evidence type="ECO:0000256" key="1">
    <source>
        <dbReference type="SAM" id="SignalP"/>
    </source>
</evidence>
<evidence type="ECO:0000313" key="2">
    <source>
        <dbReference type="EMBL" id="MXU86120.1"/>
    </source>
</evidence>
<sequence length="89" mass="9983">MKKHKKFWVFVLCYPCRIPLVDVSVLKTQVMCNDVGRGLGVNGEAEKELGVLSTAFGIFVIPLVKHRGKPRYAVLQPDRGGRSNHKNSF</sequence>
<name>A0A6B0UBH7_IXORI</name>
<protein>
    <submittedName>
        <fullName evidence="2">Putative secreted protein</fullName>
    </submittedName>
</protein>
<accession>A0A6B0UBH7</accession>
<feature type="chain" id="PRO_5025627830" evidence="1">
    <location>
        <begin position="24"/>
        <end position="89"/>
    </location>
</feature>
<keyword evidence="1" id="KW-0732">Signal</keyword>
<dbReference type="AlphaFoldDB" id="A0A6B0UBH7"/>
<organism evidence="2">
    <name type="scientific">Ixodes ricinus</name>
    <name type="common">Common tick</name>
    <name type="synonym">Acarus ricinus</name>
    <dbReference type="NCBI Taxonomy" id="34613"/>
    <lineage>
        <taxon>Eukaryota</taxon>
        <taxon>Metazoa</taxon>
        <taxon>Ecdysozoa</taxon>
        <taxon>Arthropoda</taxon>
        <taxon>Chelicerata</taxon>
        <taxon>Arachnida</taxon>
        <taxon>Acari</taxon>
        <taxon>Parasitiformes</taxon>
        <taxon>Ixodida</taxon>
        <taxon>Ixodoidea</taxon>
        <taxon>Ixodidae</taxon>
        <taxon>Ixodinae</taxon>
        <taxon>Ixodes</taxon>
    </lineage>
</organism>
<reference evidence="2" key="1">
    <citation type="submission" date="2019-12" db="EMBL/GenBank/DDBJ databases">
        <title>An insight into the sialome of adult female Ixodes ricinus ticks feeding for 6 days.</title>
        <authorList>
            <person name="Perner J."/>
            <person name="Ribeiro J.M.C."/>
        </authorList>
    </citation>
    <scope>NUCLEOTIDE SEQUENCE</scope>
    <source>
        <strain evidence="2">Semi-engorged</strain>
        <tissue evidence="2">Salivary glands</tissue>
    </source>
</reference>
<feature type="signal peptide" evidence="1">
    <location>
        <begin position="1"/>
        <end position="23"/>
    </location>
</feature>
<proteinExistence type="predicted"/>
<dbReference type="EMBL" id="GIFC01004037">
    <property type="protein sequence ID" value="MXU86120.1"/>
    <property type="molecule type" value="Transcribed_RNA"/>
</dbReference>